<evidence type="ECO:0000313" key="2">
    <source>
        <dbReference type="EMBL" id="CAG8663310.1"/>
    </source>
</evidence>
<name>A0A9N9HBN1_9GLOM</name>
<dbReference type="Proteomes" id="UP000789405">
    <property type="component" value="Unassembled WGS sequence"/>
</dbReference>
<keyword evidence="3" id="KW-1185">Reference proteome</keyword>
<proteinExistence type="predicted"/>
<gene>
    <name evidence="2" type="ORF">DERYTH_LOCUS10830</name>
</gene>
<accession>A0A9N9HBN1</accession>
<dbReference type="EMBL" id="CAJVPY010006463">
    <property type="protein sequence ID" value="CAG8663310.1"/>
    <property type="molecule type" value="Genomic_DNA"/>
</dbReference>
<evidence type="ECO:0000313" key="3">
    <source>
        <dbReference type="Proteomes" id="UP000789405"/>
    </source>
</evidence>
<organism evidence="2 3">
    <name type="scientific">Dentiscutata erythropus</name>
    <dbReference type="NCBI Taxonomy" id="1348616"/>
    <lineage>
        <taxon>Eukaryota</taxon>
        <taxon>Fungi</taxon>
        <taxon>Fungi incertae sedis</taxon>
        <taxon>Mucoromycota</taxon>
        <taxon>Glomeromycotina</taxon>
        <taxon>Glomeromycetes</taxon>
        <taxon>Diversisporales</taxon>
        <taxon>Gigasporaceae</taxon>
        <taxon>Dentiscutata</taxon>
    </lineage>
</organism>
<dbReference type="AlphaFoldDB" id="A0A9N9HBN1"/>
<evidence type="ECO:0000256" key="1">
    <source>
        <dbReference type="SAM" id="MobiDB-lite"/>
    </source>
</evidence>
<dbReference type="OrthoDB" id="2349711at2759"/>
<sequence length="294" mass="33915">MCEKSLPYGKDGYDTDDEGWITSPIKIEQTTSNESNKKMLVLNQISSQSEKDSRNIKGKSNLQEMKSKKGSKNIKDKSNSQEMEKIIFEILLEVVPEMLPEIISEMLLEIISKVLPEVEIILEMLLEVIPEMLLEIIPEILPEVKVIPEMLLEIIPEVLPEIIPEMLPEIILEVLLEVPKNYSSSSFSSQLSSSPEPNVYLKYEDMDKSLRNALQLLDLNKTYQQQQTFVDYTVIPLVSKTINKRVFLVVDGVIKHIIYEQHRHQHEEYLNKKKGAKWVDAKARKKHSNSRLIE</sequence>
<reference evidence="2" key="1">
    <citation type="submission" date="2021-06" db="EMBL/GenBank/DDBJ databases">
        <authorList>
            <person name="Kallberg Y."/>
            <person name="Tangrot J."/>
            <person name="Rosling A."/>
        </authorList>
    </citation>
    <scope>NUCLEOTIDE SEQUENCE</scope>
    <source>
        <strain evidence="2">MA453B</strain>
    </source>
</reference>
<feature type="region of interest" description="Disordered" evidence="1">
    <location>
        <begin position="45"/>
        <end position="78"/>
    </location>
</feature>
<protein>
    <submittedName>
        <fullName evidence="2">11938_t:CDS:1</fullName>
    </submittedName>
</protein>
<comment type="caution">
    <text evidence="2">The sequence shown here is derived from an EMBL/GenBank/DDBJ whole genome shotgun (WGS) entry which is preliminary data.</text>
</comment>
<feature type="non-terminal residue" evidence="2">
    <location>
        <position position="294"/>
    </location>
</feature>